<dbReference type="OrthoDB" id="1078712at2"/>
<comment type="caution">
    <text evidence="1">The sequence shown here is derived from an EMBL/GenBank/DDBJ whole genome shotgun (WGS) entry which is preliminary data.</text>
</comment>
<gene>
    <name evidence="1" type="ORF">CLV25_11528</name>
</gene>
<evidence type="ECO:0000313" key="1">
    <source>
        <dbReference type="EMBL" id="TCN63678.1"/>
    </source>
</evidence>
<accession>A0A4R2E5L3</accession>
<evidence type="ECO:0008006" key="3">
    <source>
        <dbReference type="Google" id="ProtNLM"/>
    </source>
</evidence>
<sequence>MGAESAFEQAVRKIIEKSTPITITEGTVKSVDKAARTCDVERDDLPELFDVRLTATLEPGDDVATIFPTPGSRCLVALVEGQPTDAFMLSATDIEEVAVRIGESEMVANKDKVSAKCGSSEVTLEKAGLTIKKDDSLKSILESIIDQMAAITVTGSFGTSSIPVNSPQMVTIKANIAKLFKG</sequence>
<name>A0A4R2E5L3_9BACT</name>
<keyword evidence="2" id="KW-1185">Reference proteome</keyword>
<proteinExistence type="predicted"/>
<reference evidence="1 2" key="1">
    <citation type="submission" date="2019-03" db="EMBL/GenBank/DDBJ databases">
        <title>Genomic Encyclopedia of Archaeal and Bacterial Type Strains, Phase II (KMG-II): from individual species to whole genera.</title>
        <authorList>
            <person name="Goeker M."/>
        </authorList>
    </citation>
    <scope>NUCLEOTIDE SEQUENCE [LARGE SCALE GENOMIC DNA]</scope>
    <source>
        <strain evidence="1 2">RL-C</strain>
    </source>
</reference>
<protein>
    <recommendedName>
        <fullName evidence="3">Phage protein Gp138 N-terminal domain-containing protein</fullName>
    </recommendedName>
</protein>
<evidence type="ECO:0000313" key="2">
    <source>
        <dbReference type="Proteomes" id="UP000294830"/>
    </source>
</evidence>
<dbReference type="AlphaFoldDB" id="A0A4R2E5L3"/>
<dbReference type="EMBL" id="SLWB01000015">
    <property type="protein sequence ID" value="TCN63678.1"/>
    <property type="molecule type" value="Genomic_DNA"/>
</dbReference>
<organism evidence="1 2">
    <name type="scientific">Acetobacteroides hydrogenigenes</name>
    <dbReference type="NCBI Taxonomy" id="979970"/>
    <lineage>
        <taxon>Bacteria</taxon>
        <taxon>Pseudomonadati</taxon>
        <taxon>Bacteroidota</taxon>
        <taxon>Bacteroidia</taxon>
        <taxon>Bacteroidales</taxon>
        <taxon>Rikenellaceae</taxon>
        <taxon>Acetobacteroides</taxon>
    </lineage>
</organism>
<dbReference type="RefSeq" id="WP_131840116.1">
    <property type="nucleotide sequence ID" value="NZ_SLWB01000015.1"/>
</dbReference>
<dbReference type="Proteomes" id="UP000294830">
    <property type="component" value="Unassembled WGS sequence"/>
</dbReference>